<dbReference type="SUPFAM" id="SSF52058">
    <property type="entry name" value="L domain-like"/>
    <property type="match status" value="2"/>
</dbReference>
<keyword evidence="3" id="KW-0677">Repeat</keyword>
<feature type="compositionally biased region" description="Basic and acidic residues" evidence="7">
    <location>
        <begin position="11"/>
        <end position="20"/>
    </location>
</feature>
<dbReference type="PROSITE" id="PS51450">
    <property type="entry name" value="LRR"/>
    <property type="match status" value="13"/>
</dbReference>
<feature type="region of interest" description="Disordered" evidence="7">
    <location>
        <begin position="1"/>
        <end position="50"/>
    </location>
</feature>
<dbReference type="SUPFAM" id="SSF52075">
    <property type="entry name" value="Outer arm dynein light chain 1"/>
    <property type="match status" value="1"/>
</dbReference>
<dbReference type="SMART" id="SM00369">
    <property type="entry name" value="LRR_TYP"/>
    <property type="match status" value="14"/>
</dbReference>
<accession>A0A024UIV4</accession>
<dbReference type="RefSeq" id="XP_008865902.1">
    <property type="nucleotide sequence ID" value="XM_008867680.1"/>
</dbReference>
<dbReference type="SMART" id="SM00446">
    <property type="entry name" value="LRRcap"/>
    <property type="match status" value="3"/>
</dbReference>
<dbReference type="OrthoDB" id="1517790at2759"/>
<sequence length="1642" mass="182839">MSTPSTPIEQRWQDKTHDAVEPTTPDVDNASSPEQDVDDDDPTSLSNNDRLEWFDASPDLEECCTANGLTRKQFARRGDRVTSIEMFLGFWESMKSVQYFGMLQQLSIVKHPTITVIEGLESCPLLENLRIIECGLTRISNLDACAKLTQLNLSSNSISKIEHLSSLTSLQVLWLNDNQIRHVAGLSACVQLKQLWLAKNDIETLETGLDANKALEEINLAANKLSSFQMLHGLNKLPALRSLSLSDPHYGDNPVCRLCNYQTYLLCQLPALAYLDTIELTSTNKQVADTTLIKKRMYYNMRIKTIKRNVTNCVRKARSCFADNLNYANFNLNALMRELSDLEKELQAERASSFQLYPPGSLVTKRDCISQYIQQKMRVVHAMTSAYDALVTKLALLSEKTVRRLVLELNTGGNIRVEDGTAADVWYTSCVDLLKSRAFVHDLSIFGVKELKVLRVARINNRFLRNRFQERMDELLDGPDEQVKENVSKRGVTVKDSKDDGTVEKVAAIGKDGVSLENSLEYLFYAQPPILDHMVPTGHGGIAGSRGMREQEYAVECGLRSVDAYAGVSDGGIKLSNSLATLDLSRLATALHVKGTGHVDPIEVANFDAFGWESPGELTLPMRTALRRAMTGEFCYQTGMVLIAKVFLGHTRHVSSAATVSQVRCDGKVGELQCLQVSKPTDPKQKCYYVLDSALILPEYLVEYEYRCLDAASQLLGQSVLLQSSARSSPPTTPLDDVAAKPTTVSDEALHDMGEAIALTEAFETTYKLTFTEPLLEQHLLEEKAKALIQMEPSIARKHAMGLSHAITPSFLLETSRQKGDLSAICDLNLTSCGLKSLQGFKACNLGNLERLVLSFNEIRRIEGLDGLVALKVLDLGYNILRSLDNVGSLANLNSLLLNNNLLYRFEDVRALGHLQIQNLDLRNNALCDAKRYRLHVIQRLPQLTTLDMATVTRLELKTAMELTTELTPLKIWTCSRGNQLRSTHAFLSALDIFQAQYLNRPSSTSGGNRGNKDNDWNGTTAFDEDGPWWAEVDELHVNHELLTKLSQLEKLTQLRVASFSDNDISYIDGLSACVRLEELELDNNQITTIENLETLVHLRVLDLGKNKLTCMKNLDALVNLKQLSLEDNDITSLQGLTHLVRLMELYIGNNHISNLKEILHLKSLPKLIIVDFSGNGCCADDEYQLYTIYNLRRVKVLDGTSVTAELQNEAKQAYSGKLTTDFLTEKIGSSFSRIQEMELSSCRIREIGSLHGDVFVNLKDLNLENNLISDISGLEKLPKLRVLNLNCNKIDRLHSAGPGTGILACPKLENLHLAKNLITDMLLLGLQHLADLKVLNLESNDITGIAGLASSRELKELYLSKNRIRQFEPPPGLSLPNLVVLKLDDNSLRSLINFYSLQRLQTLDMSNNRLADMEEIERLHFVVPLLQELSIQNNPVSKRHLARSTIVFRYPSLKTLDGKDITLEERERVEVLFMHDRSMVNPALPMNVQTPAMPASSKTSVKLTAMSFDSLAGSQRRKAVHSSNNGVTLLPQMPQPLPSQPPPSSTRDEKDKRDALDSKEDRKKLLPDAVLTNNAMLHGGLNNSLSTSFASFSQTKSLTRPGDAIYSTTSPLPPQKTTYLAQPTGHIFSSRGTPGRSGAPK</sequence>
<feature type="region of interest" description="Disordered" evidence="7">
    <location>
        <begin position="1600"/>
        <end position="1642"/>
    </location>
</feature>
<feature type="compositionally biased region" description="Polar residues" evidence="7">
    <location>
        <begin position="1607"/>
        <end position="1622"/>
    </location>
</feature>
<dbReference type="InterPro" id="IPR003591">
    <property type="entry name" value="Leu-rich_rpt_typical-subtyp"/>
</dbReference>
<dbReference type="Pfam" id="PF14580">
    <property type="entry name" value="LRR_9"/>
    <property type="match status" value="3"/>
</dbReference>
<feature type="compositionally biased region" description="Pro residues" evidence="7">
    <location>
        <begin position="1534"/>
        <end position="1545"/>
    </location>
</feature>
<dbReference type="InterPro" id="IPR025875">
    <property type="entry name" value="Leu-rich_rpt_4"/>
</dbReference>
<dbReference type="SMART" id="SM00365">
    <property type="entry name" value="LRR_SD22"/>
    <property type="match status" value="17"/>
</dbReference>
<evidence type="ECO:0000256" key="7">
    <source>
        <dbReference type="SAM" id="MobiDB-lite"/>
    </source>
</evidence>
<keyword evidence="2" id="KW-0433">Leucine-rich repeat</keyword>
<keyword evidence="6" id="KW-0175">Coiled coil</keyword>
<dbReference type="Pfam" id="PF13855">
    <property type="entry name" value="LRR_8"/>
    <property type="match status" value="1"/>
</dbReference>
<dbReference type="PANTHER" id="PTHR45973:SF9">
    <property type="entry name" value="LEUCINE-RICH REPEAT-CONTAINING PROTEIN 46"/>
    <property type="match status" value="1"/>
</dbReference>
<evidence type="ECO:0000256" key="1">
    <source>
        <dbReference type="ARBA" id="ARBA00004138"/>
    </source>
</evidence>
<feature type="coiled-coil region" evidence="6">
    <location>
        <begin position="325"/>
        <end position="352"/>
    </location>
</feature>
<keyword evidence="5" id="KW-0966">Cell projection</keyword>
<keyword evidence="4" id="KW-0969">Cilium</keyword>
<feature type="domain" description="U2A'/phosphoprotein 32 family A C-terminal" evidence="8">
    <location>
        <begin position="930"/>
        <end position="948"/>
    </location>
</feature>
<comment type="subcellular location">
    <subcellularLocation>
        <location evidence="1">Cell projection</location>
        <location evidence="1">Cilium</location>
    </subcellularLocation>
</comment>
<dbReference type="GeneID" id="20080764"/>
<dbReference type="InterPro" id="IPR032675">
    <property type="entry name" value="LRR_dom_sf"/>
</dbReference>
<gene>
    <name evidence="9" type="ORF">H310_03714</name>
</gene>
<dbReference type="GO" id="GO:0005634">
    <property type="term" value="C:nucleus"/>
    <property type="evidence" value="ECO:0007669"/>
    <property type="project" value="UniProtKB-SubCell"/>
</dbReference>
<dbReference type="VEuPathDB" id="FungiDB:H310_03714"/>
<evidence type="ECO:0000313" key="9">
    <source>
        <dbReference type="EMBL" id="ETW06125.1"/>
    </source>
</evidence>
<feature type="compositionally biased region" description="Basic and acidic residues" evidence="7">
    <location>
        <begin position="1547"/>
        <end position="1565"/>
    </location>
</feature>
<feature type="domain" description="U2A'/phosphoprotein 32 family A C-terminal" evidence="8">
    <location>
        <begin position="1181"/>
        <end position="1199"/>
    </location>
</feature>
<feature type="region of interest" description="Disordered" evidence="7">
    <location>
        <begin position="1513"/>
        <end position="1565"/>
    </location>
</feature>
<dbReference type="InterPro" id="IPR003603">
    <property type="entry name" value="U2A'_phosphoprotein32A_C"/>
</dbReference>
<dbReference type="Gene3D" id="3.80.10.10">
    <property type="entry name" value="Ribonuclease Inhibitor"/>
    <property type="match status" value="7"/>
</dbReference>
<evidence type="ECO:0000256" key="4">
    <source>
        <dbReference type="ARBA" id="ARBA00023069"/>
    </source>
</evidence>
<dbReference type="eggNOG" id="KOG0531">
    <property type="taxonomic scope" value="Eukaryota"/>
</dbReference>
<dbReference type="STRING" id="157072.A0A024UIV4"/>
<feature type="domain" description="U2A'/phosphoprotein 32 family A C-terminal" evidence="8">
    <location>
        <begin position="258"/>
        <end position="276"/>
    </location>
</feature>
<evidence type="ECO:0000256" key="3">
    <source>
        <dbReference type="ARBA" id="ARBA00022737"/>
    </source>
</evidence>
<protein>
    <recommendedName>
        <fullName evidence="8">U2A'/phosphoprotein 32 family A C-terminal domain-containing protein</fullName>
    </recommendedName>
</protein>
<evidence type="ECO:0000259" key="8">
    <source>
        <dbReference type="SMART" id="SM00446"/>
    </source>
</evidence>
<reference evidence="9" key="1">
    <citation type="submission" date="2013-12" db="EMBL/GenBank/DDBJ databases">
        <title>The Genome Sequence of Aphanomyces invadans NJM9701.</title>
        <authorList>
            <consortium name="The Broad Institute Genomics Platform"/>
            <person name="Russ C."/>
            <person name="Tyler B."/>
            <person name="van West P."/>
            <person name="Dieguez-Uribeondo J."/>
            <person name="Young S.K."/>
            <person name="Zeng Q."/>
            <person name="Gargeya S."/>
            <person name="Fitzgerald M."/>
            <person name="Abouelleil A."/>
            <person name="Alvarado L."/>
            <person name="Chapman S.B."/>
            <person name="Gainer-Dewar J."/>
            <person name="Goldberg J."/>
            <person name="Griggs A."/>
            <person name="Gujja S."/>
            <person name="Hansen M."/>
            <person name="Howarth C."/>
            <person name="Imamovic A."/>
            <person name="Ireland A."/>
            <person name="Larimer J."/>
            <person name="McCowan C."/>
            <person name="Murphy C."/>
            <person name="Pearson M."/>
            <person name="Poon T.W."/>
            <person name="Priest M."/>
            <person name="Roberts A."/>
            <person name="Saif S."/>
            <person name="Shea T."/>
            <person name="Sykes S."/>
            <person name="Wortman J."/>
            <person name="Nusbaum C."/>
            <person name="Birren B."/>
        </authorList>
    </citation>
    <scope>NUCLEOTIDE SEQUENCE [LARGE SCALE GENOMIC DNA]</scope>
    <source>
        <strain evidence="9">NJM9701</strain>
    </source>
</reference>
<dbReference type="PANTHER" id="PTHR45973">
    <property type="entry name" value="PROTEIN PHOSPHATASE 1 REGULATORY SUBUNIT SDS22-RELATED"/>
    <property type="match status" value="1"/>
</dbReference>
<organism evidence="9">
    <name type="scientific">Aphanomyces invadans</name>
    <dbReference type="NCBI Taxonomy" id="157072"/>
    <lineage>
        <taxon>Eukaryota</taxon>
        <taxon>Sar</taxon>
        <taxon>Stramenopiles</taxon>
        <taxon>Oomycota</taxon>
        <taxon>Saprolegniomycetes</taxon>
        <taxon>Saprolegniales</taxon>
        <taxon>Verrucalvaceae</taxon>
        <taxon>Aphanomyces</taxon>
    </lineage>
</organism>
<evidence type="ECO:0000256" key="2">
    <source>
        <dbReference type="ARBA" id="ARBA00022614"/>
    </source>
</evidence>
<name>A0A024UIV4_9STRA</name>
<evidence type="ECO:0000256" key="5">
    <source>
        <dbReference type="ARBA" id="ARBA00023273"/>
    </source>
</evidence>
<evidence type="ECO:0000256" key="6">
    <source>
        <dbReference type="SAM" id="Coils"/>
    </source>
</evidence>
<dbReference type="InterPro" id="IPR050576">
    <property type="entry name" value="Cilia_flagella_integrity"/>
</dbReference>
<dbReference type="Pfam" id="PF12799">
    <property type="entry name" value="LRR_4"/>
    <property type="match status" value="1"/>
</dbReference>
<dbReference type="EMBL" id="KI913956">
    <property type="protein sequence ID" value="ETW06125.1"/>
    <property type="molecule type" value="Genomic_DNA"/>
</dbReference>
<proteinExistence type="predicted"/>
<dbReference type="InterPro" id="IPR001611">
    <property type="entry name" value="Leu-rich_rpt"/>
</dbReference>